<evidence type="ECO:0000313" key="1">
    <source>
        <dbReference type="EMBL" id="GAA4800166.1"/>
    </source>
</evidence>
<keyword evidence="2" id="KW-1185">Reference proteome</keyword>
<accession>A0ABP9BX22</accession>
<organism evidence="1 2">
    <name type="scientific">Lysobacter hankyongensis</name>
    <dbReference type="NCBI Taxonomy" id="1176535"/>
    <lineage>
        <taxon>Bacteria</taxon>
        <taxon>Pseudomonadati</taxon>
        <taxon>Pseudomonadota</taxon>
        <taxon>Gammaproteobacteria</taxon>
        <taxon>Lysobacterales</taxon>
        <taxon>Lysobacteraceae</taxon>
        <taxon>Lysobacter</taxon>
    </lineage>
</organism>
<evidence type="ECO:0000313" key="2">
    <source>
        <dbReference type="Proteomes" id="UP001499959"/>
    </source>
</evidence>
<gene>
    <name evidence="1" type="ORF">GCM10023307_28200</name>
</gene>
<comment type="caution">
    <text evidence="1">The sequence shown here is derived from an EMBL/GenBank/DDBJ whole genome shotgun (WGS) entry which is preliminary data.</text>
</comment>
<dbReference type="EMBL" id="BAABJE010000014">
    <property type="protein sequence ID" value="GAA4800166.1"/>
    <property type="molecule type" value="Genomic_DNA"/>
</dbReference>
<dbReference type="RefSeq" id="WP_345303964.1">
    <property type="nucleotide sequence ID" value="NZ_BAABJE010000014.1"/>
</dbReference>
<name>A0ABP9BX22_9GAMM</name>
<sequence>MKVEDCPHCDDPALAALADAVAADDIDRAIALGLLDFMPPAAACARCVPRLGAILIARDARLRALAARERYRARQMRLTERAELRARRRAAAVTPAPVAAPPTLPAAAAAVLARAKAKAAAGKAD</sequence>
<proteinExistence type="predicted"/>
<dbReference type="Proteomes" id="UP001499959">
    <property type="component" value="Unassembled WGS sequence"/>
</dbReference>
<reference evidence="2" key="1">
    <citation type="journal article" date="2019" name="Int. J. Syst. Evol. Microbiol.">
        <title>The Global Catalogue of Microorganisms (GCM) 10K type strain sequencing project: providing services to taxonomists for standard genome sequencing and annotation.</title>
        <authorList>
            <consortium name="The Broad Institute Genomics Platform"/>
            <consortium name="The Broad Institute Genome Sequencing Center for Infectious Disease"/>
            <person name="Wu L."/>
            <person name="Ma J."/>
        </authorList>
    </citation>
    <scope>NUCLEOTIDE SEQUENCE [LARGE SCALE GENOMIC DNA]</scope>
    <source>
        <strain evidence="2">JCM 18204</strain>
    </source>
</reference>
<protein>
    <submittedName>
        <fullName evidence="1">Uncharacterized protein</fullName>
    </submittedName>
</protein>